<dbReference type="InterPro" id="IPR009051">
    <property type="entry name" value="Helical_ferredxn"/>
</dbReference>
<keyword evidence="10" id="KW-1185">Reference proteome</keyword>
<organism evidence="9 10">
    <name type="scientific">Roseiterribacter gracilis</name>
    <dbReference type="NCBI Taxonomy" id="2812848"/>
    <lineage>
        <taxon>Bacteria</taxon>
        <taxon>Pseudomonadati</taxon>
        <taxon>Pseudomonadota</taxon>
        <taxon>Alphaproteobacteria</taxon>
        <taxon>Rhodospirillales</taxon>
        <taxon>Roseiterribacteraceae</taxon>
        <taxon>Roseiterribacter</taxon>
    </lineage>
</organism>
<reference evidence="9" key="1">
    <citation type="submission" date="2021-02" db="EMBL/GenBank/DDBJ databases">
        <title>Genome sequence of Rhodospirillales sp. strain TMPK1 isolated from soil.</title>
        <authorList>
            <person name="Nakai R."/>
            <person name="Kusada H."/>
            <person name="Tamaki H."/>
        </authorList>
    </citation>
    <scope>NUCLEOTIDE SEQUENCE</scope>
    <source>
        <strain evidence="9">TMPK1</strain>
    </source>
</reference>
<dbReference type="SUPFAM" id="SSF46548">
    <property type="entry name" value="alpha-helical ferredoxin"/>
    <property type="match status" value="1"/>
</dbReference>
<dbReference type="PANTHER" id="PTHR47153:SF2">
    <property type="entry name" value="LACTATE UTILIZATION PROTEIN B"/>
    <property type="match status" value="1"/>
</dbReference>
<dbReference type="InterPro" id="IPR004452">
    <property type="entry name" value="LutB/LldF"/>
</dbReference>
<dbReference type="InterPro" id="IPR024185">
    <property type="entry name" value="FTHF_cligase-like_sf"/>
</dbReference>
<proteinExistence type="predicted"/>
<keyword evidence="1" id="KW-0813">Transport</keyword>
<dbReference type="PROSITE" id="PS51379">
    <property type="entry name" value="4FE4S_FER_2"/>
    <property type="match status" value="1"/>
</dbReference>
<name>A0A8S8XDL9_9PROT</name>
<dbReference type="PROSITE" id="PS00198">
    <property type="entry name" value="4FE4S_FER_1"/>
    <property type="match status" value="1"/>
</dbReference>
<evidence type="ECO:0000256" key="3">
    <source>
        <dbReference type="ARBA" id="ARBA00022723"/>
    </source>
</evidence>
<gene>
    <name evidence="9" type="ORF">TMPK1_15930</name>
</gene>
<evidence type="ECO:0000256" key="6">
    <source>
        <dbReference type="ARBA" id="ARBA00023004"/>
    </source>
</evidence>
<dbReference type="Gene3D" id="1.10.1060.10">
    <property type="entry name" value="Alpha-helical ferredoxin"/>
    <property type="match status" value="1"/>
</dbReference>
<keyword evidence="5" id="KW-0249">Electron transport</keyword>
<dbReference type="RefSeq" id="WP_420242462.1">
    <property type="nucleotide sequence ID" value="NZ_BOPV01000001.1"/>
</dbReference>
<evidence type="ECO:0000313" key="9">
    <source>
        <dbReference type="EMBL" id="GIL39356.1"/>
    </source>
</evidence>
<evidence type="ECO:0000256" key="7">
    <source>
        <dbReference type="ARBA" id="ARBA00023014"/>
    </source>
</evidence>
<feature type="domain" description="4Fe-4S ferredoxin-type" evidence="8">
    <location>
        <begin position="301"/>
        <end position="331"/>
    </location>
</feature>
<dbReference type="GO" id="GO:0051539">
    <property type="term" value="F:4 iron, 4 sulfur cluster binding"/>
    <property type="evidence" value="ECO:0007669"/>
    <property type="project" value="UniProtKB-KW"/>
</dbReference>
<dbReference type="Proteomes" id="UP000681075">
    <property type="component" value="Unassembled WGS sequence"/>
</dbReference>
<keyword evidence="6" id="KW-0408">Iron</keyword>
<dbReference type="InterPro" id="IPR017896">
    <property type="entry name" value="4Fe4S_Fe-S-bd"/>
</dbReference>
<dbReference type="NCBIfam" id="TIGR00273">
    <property type="entry name" value="LutB/LldF family L-lactate oxidation iron-sulfur protein"/>
    <property type="match status" value="1"/>
</dbReference>
<keyword evidence="2" id="KW-0004">4Fe-4S</keyword>
<evidence type="ECO:0000313" key="10">
    <source>
        <dbReference type="Proteomes" id="UP000681075"/>
    </source>
</evidence>
<dbReference type="InterPro" id="IPR037171">
    <property type="entry name" value="NagB/RpiA_transferase-like"/>
</dbReference>
<dbReference type="Gene3D" id="3.40.50.10420">
    <property type="entry name" value="NagB/RpiA/CoA transferase-like"/>
    <property type="match status" value="1"/>
</dbReference>
<dbReference type="Pfam" id="PF11870">
    <property type="entry name" value="LutB_C"/>
    <property type="match status" value="1"/>
</dbReference>
<dbReference type="Pfam" id="PF02589">
    <property type="entry name" value="LUD_dom"/>
    <property type="match status" value="1"/>
</dbReference>
<evidence type="ECO:0000256" key="4">
    <source>
        <dbReference type="ARBA" id="ARBA00022737"/>
    </source>
</evidence>
<evidence type="ECO:0000256" key="2">
    <source>
        <dbReference type="ARBA" id="ARBA00022485"/>
    </source>
</evidence>
<protein>
    <submittedName>
        <fullName evidence="9">Iron-sulfur cluster-binding protein</fullName>
    </submittedName>
</protein>
<evidence type="ECO:0000259" key="8">
    <source>
        <dbReference type="PROSITE" id="PS51379"/>
    </source>
</evidence>
<keyword evidence="7" id="KW-0411">Iron-sulfur</keyword>
<dbReference type="InterPro" id="IPR017900">
    <property type="entry name" value="4Fe4S_Fe_S_CS"/>
</dbReference>
<comment type="caution">
    <text evidence="9">The sequence shown here is derived from an EMBL/GenBank/DDBJ whole genome shotgun (WGS) entry which is preliminary data.</text>
</comment>
<dbReference type="InterPro" id="IPR003741">
    <property type="entry name" value="LUD_dom"/>
</dbReference>
<dbReference type="Pfam" id="PF13183">
    <property type="entry name" value="Fer4_8"/>
    <property type="match status" value="1"/>
</dbReference>
<accession>A0A8S8XDL9</accession>
<dbReference type="InterPro" id="IPR024569">
    <property type="entry name" value="LutB_C"/>
</dbReference>
<sequence>MKSTAHDFKENAHKALHDTELREALSVVGKNFILKRRLAADALPEFETLRDEAVEIKKRTLNELDLHLERFERKVIEHGGQVHWCIDAAAARETVLSICRSVNAKTVTKGKSMLGEEIGINGFLEANNIRPIETDLGEYIIQLADEPPSHIIAPAVHKTKSQIADLFEKHHKLPRSMDGEALVAEARAMLRQAYFDADVGITGANFLVAETGSSVIVTNEGNGDLTQTLPQIHIVLASIEKMVPTFEDMATILRVLARSATGQQMSVYTTVSTGARRAEDPDGPEQYHVVMIDQGRSAMLGTELQDLLRCIRCGACMNHCPIYHAVGGHAYGYVYPGPIGAALDPALLGVAEALHLPNASTFCGRCEEVCPMRIPLPKIMRHWRERAFEDGIQPVVQRSAIRLWAFFARNPLLYRLNTRAAMWALHALGAARGRFKSLPFASGWTAGRDLPAPQGGTFHAQWAAKKGRTK</sequence>
<keyword evidence="4" id="KW-0677">Repeat</keyword>
<dbReference type="EMBL" id="BOPV01000001">
    <property type="protein sequence ID" value="GIL39356.1"/>
    <property type="molecule type" value="Genomic_DNA"/>
</dbReference>
<dbReference type="PANTHER" id="PTHR47153">
    <property type="entry name" value="LACTATE UTILIZATION PROTEIN B"/>
    <property type="match status" value="1"/>
</dbReference>
<dbReference type="SUPFAM" id="SSF100950">
    <property type="entry name" value="NagB/RpiA/CoA transferase-like"/>
    <property type="match status" value="1"/>
</dbReference>
<dbReference type="AlphaFoldDB" id="A0A8S8XDL9"/>
<evidence type="ECO:0000256" key="5">
    <source>
        <dbReference type="ARBA" id="ARBA00022982"/>
    </source>
</evidence>
<keyword evidence="3" id="KW-0479">Metal-binding</keyword>
<evidence type="ECO:0000256" key="1">
    <source>
        <dbReference type="ARBA" id="ARBA00022448"/>
    </source>
</evidence>
<dbReference type="GO" id="GO:0006089">
    <property type="term" value="P:lactate metabolic process"/>
    <property type="evidence" value="ECO:0007669"/>
    <property type="project" value="InterPro"/>
</dbReference>
<dbReference type="GO" id="GO:0046872">
    <property type="term" value="F:metal ion binding"/>
    <property type="evidence" value="ECO:0007669"/>
    <property type="project" value="UniProtKB-KW"/>
</dbReference>